<dbReference type="AlphaFoldDB" id="L9XB70"/>
<sequence length="122" mass="14090">MIDNDGSFDALADSRRRQLLVELVTHNPYHVPELSGKSQEIANADENLFQQHLSSSRTVPGVDEELLRLHHVHLPKLADYGFIEWDRDAHVVTKGPRFDEMRPLLELLIDQQKEETVVLLRE</sequence>
<reference evidence="2 3" key="1">
    <citation type="journal article" date="2014" name="PLoS Genet.">
        <title>Phylogenetically driven sequencing of extremely halophilic archaea reveals strategies for static and dynamic osmo-response.</title>
        <authorList>
            <person name="Becker E.A."/>
            <person name="Seitzer P.M."/>
            <person name="Tritt A."/>
            <person name="Larsen D."/>
            <person name="Krusor M."/>
            <person name="Yao A.I."/>
            <person name="Wu D."/>
            <person name="Madern D."/>
            <person name="Eisen J.A."/>
            <person name="Darling A.E."/>
            <person name="Facciotti M.T."/>
        </authorList>
    </citation>
    <scope>NUCLEOTIDE SEQUENCE [LARGE SCALE GENOMIC DNA]</scope>
    <source>
        <strain evidence="2 3">JCM 12255</strain>
    </source>
</reference>
<dbReference type="EMBL" id="AOHZ01000034">
    <property type="protein sequence ID" value="ELY58676.1"/>
    <property type="molecule type" value="Genomic_DNA"/>
</dbReference>
<dbReference type="Pfam" id="PF24035">
    <property type="entry name" value="DUF7344"/>
    <property type="match status" value="1"/>
</dbReference>
<evidence type="ECO:0000313" key="2">
    <source>
        <dbReference type="EMBL" id="ELY58676.1"/>
    </source>
</evidence>
<gene>
    <name evidence="2" type="ORF">C493_06717</name>
</gene>
<dbReference type="Proteomes" id="UP000011602">
    <property type="component" value="Unassembled WGS sequence"/>
</dbReference>
<keyword evidence="3" id="KW-1185">Reference proteome</keyword>
<comment type="caution">
    <text evidence="2">The sequence shown here is derived from an EMBL/GenBank/DDBJ whole genome shotgun (WGS) entry which is preliminary data.</text>
</comment>
<proteinExistence type="predicted"/>
<dbReference type="InterPro" id="IPR055768">
    <property type="entry name" value="DUF7344"/>
</dbReference>
<evidence type="ECO:0000259" key="1">
    <source>
        <dbReference type="Pfam" id="PF24035"/>
    </source>
</evidence>
<organism evidence="2 3">
    <name type="scientific">Natronolimnohabitans innermongolicus JCM 12255</name>
    <dbReference type="NCBI Taxonomy" id="1227499"/>
    <lineage>
        <taxon>Archaea</taxon>
        <taxon>Methanobacteriati</taxon>
        <taxon>Methanobacteriota</taxon>
        <taxon>Stenosarchaea group</taxon>
        <taxon>Halobacteria</taxon>
        <taxon>Halobacteriales</taxon>
        <taxon>Natrialbaceae</taxon>
        <taxon>Natronolimnohabitans</taxon>
    </lineage>
</organism>
<feature type="domain" description="DUF7344" evidence="1">
    <location>
        <begin position="8"/>
        <end position="93"/>
    </location>
</feature>
<name>L9XB70_9EURY</name>
<dbReference type="eggNOG" id="arCOG03828">
    <property type="taxonomic scope" value="Archaea"/>
</dbReference>
<dbReference type="RefSeq" id="WP_007258645.1">
    <property type="nucleotide sequence ID" value="NZ_AOHZ01000034.1"/>
</dbReference>
<evidence type="ECO:0000313" key="3">
    <source>
        <dbReference type="Proteomes" id="UP000011602"/>
    </source>
</evidence>
<accession>L9XB70</accession>
<dbReference type="OrthoDB" id="174098at2157"/>
<protein>
    <recommendedName>
        <fullName evidence="1">DUF7344 domain-containing protein</fullName>
    </recommendedName>
</protein>